<dbReference type="Proteomes" id="UP000007844">
    <property type="component" value="Chromosome"/>
</dbReference>
<dbReference type="KEGG" id="daf:Desaf_3575"/>
<dbReference type="STRING" id="690850.Desaf_3575"/>
<dbReference type="GO" id="GO:0004252">
    <property type="term" value="F:serine-type endopeptidase activity"/>
    <property type="evidence" value="ECO:0007669"/>
    <property type="project" value="InterPro"/>
</dbReference>
<dbReference type="PRINTS" id="PR00723">
    <property type="entry name" value="SUBTILISIN"/>
</dbReference>
<dbReference type="Gene3D" id="3.40.50.200">
    <property type="entry name" value="Peptidase S8/S53 domain"/>
    <property type="match status" value="1"/>
</dbReference>
<evidence type="ECO:0000256" key="1">
    <source>
        <dbReference type="ARBA" id="ARBA00022670"/>
    </source>
</evidence>
<accession>F3YY79</accession>
<dbReference type="InterPro" id="IPR015500">
    <property type="entry name" value="Peptidase_S8_subtilisin-rel"/>
</dbReference>
<keyword evidence="2" id="KW-0378">Hydrolase</keyword>
<reference evidence="5 6" key="1">
    <citation type="journal article" date="2011" name="J. Bacteriol.">
        <title>Genome sequence of the mercury-methylating and pleomorphic Desulfovibrio africanus Strain Walvis Bay.</title>
        <authorList>
            <person name="Brown S.D."/>
            <person name="Wall J.D."/>
            <person name="Kucken A.M."/>
            <person name="Gilmour C.C."/>
            <person name="Podar M."/>
            <person name="Brandt C.C."/>
            <person name="Teshima H."/>
            <person name="Detter J.C."/>
            <person name="Han C.S."/>
            <person name="Land M.L."/>
            <person name="Lucas S."/>
            <person name="Han J."/>
            <person name="Pennacchio L."/>
            <person name="Nolan M."/>
            <person name="Pitluck S."/>
            <person name="Woyke T."/>
            <person name="Goodwin L."/>
            <person name="Palumbo A.V."/>
            <person name="Elias D.A."/>
        </authorList>
    </citation>
    <scope>NUCLEOTIDE SEQUENCE [LARGE SCALE GENOMIC DNA]</scope>
    <source>
        <strain evidence="5 6">Walvis Bay</strain>
    </source>
</reference>
<dbReference type="SUPFAM" id="SSF52743">
    <property type="entry name" value="Subtilisin-like"/>
    <property type="match status" value="1"/>
</dbReference>
<organism evidence="5 6">
    <name type="scientific">Desulfocurvibacter africanus subsp. africanus str. Walvis Bay</name>
    <dbReference type="NCBI Taxonomy" id="690850"/>
    <lineage>
        <taxon>Bacteria</taxon>
        <taxon>Pseudomonadati</taxon>
        <taxon>Thermodesulfobacteriota</taxon>
        <taxon>Desulfovibrionia</taxon>
        <taxon>Desulfovibrionales</taxon>
        <taxon>Desulfovibrionaceae</taxon>
        <taxon>Desulfocurvibacter</taxon>
    </lineage>
</organism>
<dbReference type="eggNOG" id="COG1404">
    <property type="taxonomic scope" value="Bacteria"/>
</dbReference>
<dbReference type="InterPro" id="IPR036852">
    <property type="entry name" value="Peptidase_S8/S53_dom_sf"/>
</dbReference>
<dbReference type="InterPro" id="IPR034074">
    <property type="entry name" value="Y4bN_pept_dom"/>
</dbReference>
<feature type="domain" description="Peptidase S8/S53" evidence="4">
    <location>
        <begin position="284"/>
        <end position="616"/>
    </location>
</feature>
<keyword evidence="3" id="KW-0720">Serine protease</keyword>
<dbReference type="CDD" id="cd04847">
    <property type="entry name" value="Peptidases_S8_Subtilisin_like_2"/>
    <property type="match status" value="1"/>
</dbReference>
<dbReference type="HOGENOM" id="CLU_017730_1_0_7"/>
<dbReference type="GO" id="GO:0006508">
    <property type="term" value="P:proteolysis"/>
    <property type="evidence" value="ECO:0007669"/>
    <property type="project" value="UniProtKB-KW"/>
</dbReference>
<keyword evidence="1 5" id="KW-0645">Protease</keyword>
<dbReference type="EMBL" id="CP003221">
    <property type="protein sequence ID" value="EGJ51855.1"/>
    <property type="molecule type" value="Genomic_DNA"/>
</dbReference>
<gene>
    <name evidence="5" type="ORF">Desaf_3575</name>
</gene>
<evidence type="ECO:0000256" key="2">
    <source>
        <dbReference type="ARBA" id="ARBA00022801"/>
    </source>
</evidence>
<dbReference type="AlphaFoldDB" id="F3YY79"/>
<evidence type="ECO:0000259" key="4">
    <source>
        <dbReference type="Pfam" id="PF00082"/>
    </source>
</evidence>
<dbReference type="Pfam" id="PF00082">
    <property type="entry name" value="Peptidase_S8"/>
    <property type="match status" value="1"/>
</dbReference>
<evidence type="ECO:0000256" key="3">
    <source>
        <dbReference type="ARBA" id="ARBA00022825"/>
    </source>
</evidence>
<evidence type="ECO:0000313" key="6">
    <source>
        <dbReference type="Proteomes" id="UP000007844"/>
    </source>
</evidence>
<name>F3YY79_DESAF</name>
<evidence type="ECO:0000313" key="5">
    <source>
        <dbReference type="EMBL" id="EGJ51855.1"/>
    </source>
</evidence>
<sequence>MPDQHPLIFLQGTARNSLYTSTVSGGRNLRIPDYRNRRDHSFLIERKLEEAWILARETNAKRAAVSLPTKQGMYLEFEGAPGFDLATKSLEDLGAGIRLLNVATVPSVIQEMPVTRATVYIPAGKEIVFLKKIRSYADHEKDSPKSNKPRNATLIDSIESIRLAFLDSSFWRDDPALIPRGMPEWCEVWLRGEEEEIEISFRKLARGREVQIQDGALRFPERTVLLIKANQQQLAELIDSCEYLAEFRLAKETARFFLDLANVEQVDWIKSLLSRLEASSESPVAISILDTGVNNGHPLLAPLLANPDCHTVDPRWGVHDHDGHGTLMCGLAGYGNLQQALESDWPVVVPHRLESVKILPPVGENDPKLYGLIVTDAVSRVEIEAPDKSRFLCIAVTSLDSRDRGRPSSWSAAIDILASGYEDDRQRLFIVSAGNVDGSEWERYPASNLTSSIHDPGQSWNAITVGAYTEKTHISSPDLVGYVPVAPAGGLSPFSTTSLTWEDKKWPAKPDVVLEGGNAIKDESGFCSECDDASILSTCYKPTKSHFDWINATSAATAQCGWIAAQIQARYSHAWPETVRGLIVHSAEWTDTMKSSFLESSNKSSYARLKRICGYGVPSLQRALYCASNSLTLIAQETLQPFDKKPEGASGYRTKDMHLHKLPWPKEVLLALGELDVTMRITLSYFIEPGPGEVGWKDRYRYASHALRFDLNKSGETEDDFLKRLNKAAREEGEETETESDSNRWLIGANGRSLGSIHSDYWHGTAAQMSDCNLIGIYPKIGWWRERAWLGRWNRMARYSLIVSLNTPKQDIDIYTPVAIQVGIPITI</sequence>
<dbReference type="InterPro" id="IPR000209">
    <property type="entry name" value="Peptidase_S8/S53_dom"/>
</dbReference>
<proteinExistence type="predicted"/>
<protein>
    <submittedName>
        <fullName evidence="5">Subtilisin-like serine protease</fullName>
    </submittedName>
</protein>
<keyword evidence="6" id="KW-1185">Reference proteome</keyword>